<evidence type="ECO:0000256" key="3">
    <source>
        <dbReference type="ARBA" id="ARBA00024226"/>
    </source>
</evidence>
<comment type="catalytic activity">
    <reaction evidence="4">
        <text>an aldehyde + NAD(+) + H2O = a carboxylate + NADH + 2 H(+)</text>
        <dbReference type="Rhea" id="RHEA:16185"/>
        <dbReference type="ChEBI" id="CHEBI:15377"/>
        <dbReference type="ChEBI" id="CHEBI:15378"/>
        <dbReference type="ChEBI" id="CHEBI:17478"/>
        <dbReference type="ChEBI" id="CHEBI:29067"/>
        <dbReference type="ChEBI" id="CHEBI:57540"/>
        <dbReference type="ChEBI" id="CHEBI:57945"/>
        <dbReference type="EC" id="1.2.1.3"/>
    </reaction>
</comment>
<dbReference type="CDD" id="cd07138">
    <property type="entry name" value="ALDH_CddD_SSP0762"/>
    <property type="match status" value="1"/>
</dbReference>
<evidence type="ECO:0000256" key="5">
    <source>
        <dbReference type="PROSITE-ProRule" id="PRU10007"/>
    </source>
</evidence>
<keyword evidence="9" id="KW-1185">Reference proteome</keyword>
<gene>
    <name evidence="8" type="ORF">GCM10011396_40410</name>
</gene>
<proteinExistence type="inferred from homology"/>
<dbReference type="Gene3D" id="3.40.605.10">
    <property type="entry name" value="Aldehyde Dehydrogenase, Chain A, domain 1"/>
    <property type="match status" value="1"/>
</dbReference>
<protein>
    <recommendedName>
        <fullName evidence="3">aldehyde dehydrogenase (NAD(+))</fullName>
        <ecNumber evidence="3">1.2.1.3</ecNumber>
    </recommendedName>
</protein>
<dbReference type="InterPro" id="IPR016161">
    <property type="entry name" value="Ald_DH/histidinol_DH"/>
</dbReference>
<accession>A0A916XN92</accession>
<comment type="caution">
    <text evidence="8">The sequence shown here is derived from an EMBL/GenBank/DDBJ whole genome shotgun (WGS) entry which is preliminary data.</text>
</comment>
<sequence>MKHIKQIYINGQFATPHGQELFSLINPSTNQLIGEVTLGNEQDTQDAVAAAKKAFKTFSKTSKEQRIAYLQRLHQAVSARTGEIAATMIEEYGASQQFATMSVRYAAESFLQMANVLRDFEFQRDIGRSRLSLEPLGVAALITPWNANASFICNKLATAIAAGCTVVIKPSEMSALQTQLVAECLHEAGLPAGVFNIVNGRGDVVGAELTRHPDIAKISFTGSTLVGKGIARDAAASLKRVTLELGGKSPNILLDDADLATAIPMAVMAAYMNNGQACIAGTRLLVPEHKLEEVKTLVKKAVAGIKVGNPADAEVGLGPLVSVKQYERVQSYIRLGIEEGAELLTGGEGHPAGLEAGNFVKPTVFVNVKPGMRIEKEEIFGPVLSIISYRTEEEAVEIANDTDYGLQAYVSSADYDRASRIAAQIVAGRVLINCLDHDPAAPFGGFKQSGMGREYGVYGLEEYLEPKAFIGSKK</sequence>
<evidence type="ECO:0000256" key="6">
    <source>
        <dbReference type="RuleBase" id="RU003345"/>
    </source>
</evidence>
<name>A0A916XN92_9BURK</name>
<dbReference type="SUPFAM" id="SSF53720">
    <property type="entry name" value="ALDH-like"/>
    <property type="match status" value="1"/>
</dbReference>
<dbReference type="EC" id="1.2.1.3" evidence="3"/>
<reference evidence="8" key="2">
    <citation type="submission" date="2020-09" db="EMBL/GenBank/DDBJ databases">
        <authorList>
            <person name="Sun Q."/>
            <person name="Zhou Y."/>
        </authorList>
    </citation>
    <scope>NUCLEOTIDE SEQUENCE</scope>
    <source>
        <strain evidence="8">CGMCC 1.10998</strain>
    </source>
</reference>
<dbReference type="Pfam" id="PF00171">
    <property type="entry name" value="Aldedh"/>
    <property type="match status" value="1"/>
</dbReference>
<dbReference type="FunFam" id="3.40.605.10:FF:000007">
    <property type="entry name" value="NAD/NADP-dependent betaine aldehyde dehydrogenase"/>
    <property type="match status" value="1"/>
</dbReference>
<reference evidence="8" key="1">
    <citation type="journal article" date="2014" name="Int. J. Syst. Evol. Microbiol.">
        <title>Complete genome sequence of Corynebacterium casei LMG S-19264T (=DSM 44701T), isolated from a smear-ripened cheese.</title>
        <authorList>
            <consortium name="US DOE Joint Genome Institute (JGI-PGF)"/>
            <person name="Walter F."/>
            <person name="Albersmeier A."/>
            <person name="Kalinowski J."/>
            <person name="Ruckert C."/>
        </authorList>
    </citation>
    <scope>NUCLEOTIDE SEQUENCE</scope>
    <source>
        <strain evidence="8">CGMCC 1.10998</strain>
    </source>
</reference>
<dbReference type="PANTHER" id="PTHR42804">
    <property type="entry name" value="ALDEHYDE DEHYDROGENASE"/>
    <property type="match status" value="1"/>
</dbReference>
<dbReference type="EMBL" id="BMED01000004">
    <property type="protein sequence ID" value="GGC89107.1"/>
    <property type="molecule type" value="Genomic_DNA"/>
</dbReference>
<keyword evidence="2 6" id="KW-0560">Oxidoreductase</keyword>
<organism evidence="8 9">
    <name type="scientific">Undibacterium terreum</name>
    <dbReference type="NCBI Taxonomy" id="1224302"/>
    <lineage>
        <taxon>Bacteria</taxon>
        <taxon>Pseudomonadati</taxon>
        <taxon>Pseudomonadota</taxon>
        <taxon>Betaproteobacteria</taxon>
        <taxon>Burkholderiales</taxon>
        <taxon>Oxalobacteraceae</taxon>
        <taxon>Undibacterium</taxon>
    </lineage>
</organism>
<dbReference type="PROSITE" id="PS00070">
    <property type="entry name" value="ALDEHYDE_DEHYDR_CYS"/>
    <property type="match status" value="1"/>
</dbReference>
<dbReference type="InterPro" id="IPR029510">
    <property type="entry name" value="Ald_DH_CS_GLU"/>
</dbReference>
<feature type="domain" description="Aldehyde dehydrogenase" evidence="7">
    <location>
        <begin position="18"/>
        <end position="468"/>
    </location>
</feature>
<feature type="active site" evidence="5">
    <location>
        <position position="244"/>
    </location>
</feature>
<dbReference type="Gene3D" id="3.40.309.10">
    <property type="entry name" value="Aldehyde Dehydrogenase, Chain A, domain 2"/>
    <property type="match status" value="1"/>
</dbReference>
<dbReference type="InterPro" id="IPR016163">
    <property type="entry name" value="Ald_DH_C"/>
</dbReference>
<dbReference type="InterPro" id="IPR016160">
    <property type="entry name" value="Ald_DH_CS_CYS"/>
</dbReference>
<dbReference type="Proteomes" id="UP000637423">
    <property type="component" value="Unassembled WGS sequence"/>
</dbReference>
<evidence type="ECO:0000313" key="9">
    <source>
        <dbReference type="Proteomes" id="UP000637423"/>
    </source>
</evidence>
<dbReference type="FunFam" id="3.40.309.10:FF:000012">
    <property type="entry name" value="Betaine aldehyde dehydrogenase"/>
    <property type="match status" value="1"/>
</dbReference>
<comment type="similarity">
    <text evidence="1 6">Belongs to the aldehyde dehydrogenase family.</text>
</comment>
<evidence type="ECO:0000313" key="8">
    <source>
        <dbReference type="EMBL" id="GGC89107.1"/>
    </source>
</evidence>
<dbReference type="AlphaFoldDB" id="A0A916XN92"/>
<dbReference type="PROSITE" id="PS00687">
    <property type="entry name" value="ALDEHYDE_DEHYDR_GLU"/>
    <property type="match status" value="1"/>
</dbReference>
<dbReference type="InterPro" id="IPR015590">
    <property type="entry name" value="Aldehyde_DH_dom"/>
</dbReference>
<evidence type="ECO:0000256" key="2">
    <source>
        <dbReference type="ARBA" id="ARBA00023002"/>
    </source>
</evidence>
<evidence type="ECO:0000256" key="4">
    <source>
        <dbReference type="ARBA" id="ARBA00049194"/>
    </source>
</evidence>
<evidence type="ECO:0000259" key="7">
    <source>
        <dbReference type="Pfam" id="PF00171"/>
    </source>
</evidence>
<dbReference type="GO" id="GO:0004029">
    <property type="term" value="F:aldehyde dehydrogenase (NAD+) activity"/>
    <property type="evidence" value="ECO:0007669"/>
    <property type="project" value="UniProtKB-EC"/>
</dbReference>
<dbReference type="RefSeq" id="WP_188567910.1">
    <property type="nucleotide sequence ID" value="NZ_BMED01000004.1"/>
</dbReference>
<evidence type="ECO:0000256" key="1">
    <source>
        <dbReference type="ARBA" id="ARBA00009986"/>
    </source>
</evidence>
<dbReference type="InterPro" id="IPR016162">
    <property type="entry name" value="Ald_DH_N"/>
</dbReference>
<dbReference type="PANTHER" id="PTHR42804:SF1">
    <property type="entry name" value="ALDEHYDE DEHYDROGENASE-RELATED"/>
    <property type="match status" value="1"/>
</dbReference>